<feature type="repeat" description="PPR" evidence="2">
    <location>
        <begin position="528"/>
        <end position="562"/>
    </location>
</feature>
<keyword evidence="1" id="KW-0677">Repeat</keyword>
<dbReference type="Pfam" id="PF12854">
    <property type="entry name" value="PPR_1"/>
    <property type="match status" value="3"/>
</dbReference>
<evidence type="ECO:0000313" key="3">
    <source>
        <dbReference type="EMBL" id="KAJ9556988.1"/>
    </source>
</evidence>
<reference evidence="3" key="1">
    <citation type="submission" date="2023-03" db="EMBL/GenBank/DDBJ databases">
        <title>Chromosome-scale reference genome and RAD-based genetic map of yellow starthistle (Centaurea solstitialis) reveal putative structural variation and QTLs associated with invader traits.</title>
        <authorList>
            <person name="Reatini B."/>
            <person name="Cang F.A."/>
            <person name="Jiang Q."/>
            <person name="Mckibben M.T.W."/>
            <person name="Barker M.S."/>
            <person name="Rieseberg L.H."/>
            <person name="Dlugosch K.M."/>
        </authorList>
    </citation>
    <scope>NUCLEOTIDE SEQUENCE</scope>
    <source>
        <strain evidence="3">CAN-66</strain>
        <tissue evidence="3">Leaf</tissue>
    </source>
</reference>
<feature type="repeat" description="PPR" evidence="2">
    <location>
        <begin position="352"/>
        <end position="386"/>
    </location>
</feature>
<dbReference type="GO" id="GO:0003729">
    <property type="term" value="F:mRNA binding"/>
    <property type="evidence" value="ECO:0007669"/>
    <property type="project" value="TreeGrafter"/>
</dbReference>
<dbReference type="Proteomes" id="UP001172457">
    <property type="component" value="Chromosome 3"/>
</dbReference>
<feature type="repeat" description="PPR" evidence="2">
    <location>
        <begin position="458"/>
        <end position="492"/>
    </location>
</feature>
<feature type="repeat" description="PPR" evidence="2">
    <location>
        <begin position="423"/>
        <end position="457"/>
    </location>
</feature>
<proteinExistence type="predicted"/>
<sequence>MEPSLGVPPTFETRYIFPLPAPLLIDATHGLIIILSPSSSPKPITYLINEIDESYPINIRFPISLPGESNESRCVHTWKAFNLPNSTAAFSLIKYNLPTFFFALHFGTIVTTSTNLKFTQIRYYKGNIDVQEILPLMGENIEMKINKLGHQNRNAIFIAYHSQLQMKMKMVMRNNPFKGTTLTALSFKNIFLLLQPASRIQTILAPFHSDSASNHHRPPSVFDKITKLDDALQLFDQMTQTQPLPSVVKFTQLLQAVTKMQHYSYAIHLFKEMAAIRAPVNVYTTTIVIKCCCQMSCTREAFAIVAYGFRRGVVPNVITFSTLLNGLILEDRILEAERLFKKLIKMKLCEPNVVMYSTMIKGLCKVGINDTAIALLRLMDERGCKPNVITYNTIIDSLCKDEMVDDAFKLFNEMILLKGILPDVVTYSSLIRGLCNSGRWDDASKMLREMEDERISPNVVTYTILVDALCKEGMVEDAKAVMNIMEERGKLPNLLTYNSLIDGYCLRGEMNKAREIFDLMKIRGNVPNIITYNSLLNGCCKKSEIDDALHLFHQITEKGMKPDAITYNTLLQGLFRVGRCKDALELFNEMRTHNHVPPTAFTYGIVLEGLCNNHQLDEALSLFRLMGENKLDLDIVAYNILIDGASKCGKLDIAKALFNELSNIGLHPDVRTCTVMIRCFFQKGLVREAKELFQKMEEIGCVPDQVTYNVLLQGLLKNGQHDTIKMLLEEMEGKGLSVVSSSTDVVLRFWKVMFAMAAVVIFATAMVLGGNAEPAASRICSFYSNSASKHRRSSVFDKITKLDDALQLFDQMTQRKPLPSVVKFTHLLQAVAKMKHYSSAINLFKQMTAIGLPVYKYTVNVVIKCCCQMSCTIQGFAIVGYGFKRGVVPNVITFNTLLNGFILEDRILEAERLFKQLIKGKLCEPDVVMCNTMIKGLCKFGINDTAIALLRLMGERGCKPDVITYSTIIDSLCKDEMIADALKLFNEMILHKRILPTVVTYNSLVHGLCNLGRWGDAFKMLREMKDGKISPNVRTYNILVHALCKEGTVEDAETFLNIMVERGKDPILVIFNSLVDGYYLQGDMRKAKKIFYLMKVRGHVPDDVTYNSFLKGYCKKLKIDEALHLFYEITEKGMKPDVVTYNTMLQGLFRVGRCKDALELFNEMRTHNHVPPTALTYGIVLEGLCNNHQLDEALSQFRLMDENKLDLSYCFV</sequence>
<feature type="repeat" description="PPR" evidence="2">
    <location>
        <begin position="1102"/>
        <end position="1136"/>
    </location>
</feature>
<dbReference type="EMBL" id="JARYMX010000003">
    <property type="protein sequence ID" value="KAJ9556988.1"/>
    <property type="molecule type" value="Genomic_DNA"/>
</dbReference>
<dbReference type="AlphaFoldDB" id="A0AA38TUH2"/>
<feature type="repeat" description="PPR" evidence="2">
    <location>
        <begin position="634"/>
        <end position="668"/>
    </location>
</feature>
<dbReference type="NCBIfam" id="TIGR00756">
    <property type="entry name" value="PPR"/>
    <property type="match status" value="19"/>
</dbReference>
<feature type="repeat" description="PPR" evidence="2">
    <location>
        <begin position="1173"/>
        <end position="1207"/>
    </location>
</feature>
<feature type="repeat" description="PPR" evidence="2">
    <location>
        <begin position="961"/>
        <end position="996"/>
    </location>
</feature>
<gene>
    <name evidence="3" type="ORF">OSB04_011602</name>
</gene>
<feature type="repeat" description="PPR" evidence="2">
    <location>
        <begin position="493"/>
        <end position="527"/>
    </location>
</feature>
<feature type="repeat" description="PPR" evidence="2">
    <location>
        <begin position="387"/>
        <end position="422"/>
    </location>
</feature>
<evidence type="ECO:0000313" key="4">
    <source>
        <dbReference type="Proteomes" id="UP001172457"/>
    </source>
</evidence>
<feature type="repeat" description="PPR" evidence="2">
    <location>
        <begin position="599"/>
        <end position="633"/>
    </location>
</feature>
<dbReference type="Pfam" id="PF13812">
    <property type="entry name" value="PPR_3"/>
    <property type="match status" value="1"/>
</dbReference>
<feature type="repeat" description="PPR" evidence="2">
    <location>
        <begin position="926"/>
        <end position="960"/>
    </location>
</feature>
<dbReference type="SUPFAM" id="SSF48452">
    <property type="entry name" value="TPR-like"/>
    <property type="match status" value="1"/>
</dbReference>
<feature type="repeat" description="PPR" evidence="2">
    <location>
        <begin position="890"/>
        <end position="924"/>
    </location>
</feature>
<organism evidence="3 4">
    <name type="scientific">Centaurea solstitialis</name>
    <name type="common">yellow star-thistle</name>
    <dbReference type="NCBI Taxonomy" id="347529"/>
    <lineage>
        <taxon>Eukaryota</taxon>
        <taxon>Viridiplantae</taxon>
        <taxon>Streptophyta</taxon>
        <taxon>Embryophyta</taxon>
        <taxon>Tracheophyta</taxon>
        <taxon>Spermatophyta</taxon>
        <taxon>Magnoliopsida</taxon>
        <taxon>eudicotyledons</taxon>
        <taxon>Gunneridae</taxon>
        <taxon>Pentapetalae</taxon>
        <taxon>asterids</taxon>
        <taxon>campanulids</taxon>
        <taxon>Asterales</taxon>
        <taxon>Asteraceae</taxon>
        <taxon>Carduoideae</taxon>
        <taxon>Cardueae</taxon>
        <taxon>Centaureinae</taxon>
        <taxon>Centaurea</taxon>
    </lineage>
</organism>
<protein>
    <recommendedName>
        <fullName evidence="5">Pentatricopeptide repeat-containing protein</fullName>
    </recommendedName>
</protein>
<feature type="repeat" description="PPR" evidence="2">
    <location>
        <begin position="669"/>
        <end position="703"/>
    </location>
</feature>
<dbReference type="PROSITE" id="PS51375">
    <property type="entry name" value="PPR"/>
    <property type="match status" value="20"/>
</dbReference>
<feature type="repeat" description="PPR" evidence="2">
    <location>
        <begin position="997"/>
        <end position="1031"/>
    </location>
</feature>
<feature type="repeat" description="PPR" evidence="2">
    <location>
        <begin position="1067"/>
        <end position="1101"/>
    </location>
</feature>
<dbReference type="SUPFAM" id="SSF81901">
    <property type="entry name" value="HCP-like"/>
    <property type="match status" value="1"/>
</dbReference>
<feature type="repeat" description="PPR" evidence="2">
    <location>
        <begin position="1137"/>
        <end position="1171"/>
    </location>
</feature>
<dbReference type="Pfam" id="PF01535">
    <property type="entry name" value="PPR"/>
    <property type="match status" value="2"/>
</dbReference>
<feature type="repeat" description="PPR" evidence="2">
    <location>
        <begin position="704"/>
        <end position="738"/>
    </location>
</feature>
<evidence type="ECO:0000256" key="1">
    <source>
        <dbReference type="ARBA" id="ARBA00022737"/>
    </source>
</evidence>
<keyword evidence="4" id="KW-1185">Reference proteome</keyword>
<dbReference type="InterPro" id="IPR011990">
    <property type="entry name" value="TPR-like_helical_dom_sf"/>
</dbReference>
<dbReference type="Gene3D" id="1.25.40.10">
    <property type="entry name" value="Tetratricopeptide repeat domain"/>
    <property type="match status" value="10"/>
</dbReference>
<dbReference type="Pfam" id="PF13041">
    <property type="entry name" value="PPR_2"/>
    <property type="match status" value="8"/>
</dbReference>
<dbReference type="InterPro" id="IPR002885">
    <property type="entry name" value="PPR_rpt"/>
</dbReference>
<accession>A0AA38TUH2</accession>
<evidence type="ECO:0008006" key="5">
    <source>
        <dbReference type="Google" id="ProtNLM"/>
    </source>
</evidence>
<feature type="repeat" description="PPR" evidence="2">
    <location>
        <begin position="563"/>
        <end position="597"/>
    </location>
</feature>
<comment type="caution">
    <text evidence="3">The sequence shown here is derived from an EMBL/GenBank/DDBJ whole genome shotgun (WGS) entry which is preliminary data.</text>
</comment>
<feature type="repeat" description="PPR" evidence="2">
    <location>
        <begin position="1032"/>
        <end position="1066"/>
    </location>
</feature>
<dbReference type="PANTHER" id="PTHR47932:SF2">
    <property type="entry name" value="OS10G0484300 PROTEIN"/>
    <property type="match status" value="1"/>
</dbReference>
<name>A0AA38TUH2_9ASTR</name>
<evidence type="ECO:0000256" key="2">
    <source>
        <dbReference type="PROSITE-ProRule" id="PRU00708"/>
    </source>
</evidence>
<dbReference type="PANTHER" id="PTHR47932">
    <property type="entry name" value="ATPASE EXPRESSION PROTEIN 3"/>
    <property type="match status" value="1"/>
</dbReference>